<evidence type="ECO:0000313" key="7">
    <source>
        <dbReference type="Proteomes" id="UP000799537"/>
    </source>
</evidence>
<evidence type="ECO:0000259" key="5">
    <source>
        <dbReference type="Pfam" id="PF00561"/>
    </source>
</evidence>
<dbReference type="InterPro" id="IPR051601">
    <property type="entry name" value="Serine_prot/Carboxylest_S33"/>
</dbReference>
<keyword evidence="4" id="KW-0732">Signal</keyword>
<dbReference type="AlphaFoldDB" id="A0A6A6CU53"/>
<keyword evidence="3" id="KW-0812">Transmembrane</keyword>
<evidence type="ECO:0000256" key="4">
    <source>
        <dbReference type="SAM" id="SignalP"/>
    </source>
</evidence>
<evidence type="ECO:0000256" key="3">
    <source>
        <dbReference type="SAM" id="Phobius"/>
    </source>
</evidence>
<dbReference type="SUPFAM" id="SSF53474">
    <property type="entry name" value="alpha/beta-Hydrolases"/>
    <property type="match status" value="1"/>
</dbReference>
<feature type="chain" id="PRO_5025503959" description="AB hydrolase-1 domain-containing protein" evidence="4">
    <location>
        <begin position="20"/>
        <end position="658"/>
    </location>
</feature>
<dbReference type="RefSeq" id="XP_033670579.1">
    <property type="nucleotide sequence ID" value="XM_033805237.1"/>
</dbReference>
<accession>A0A6A6CU53</accession>
<gene>
    <name evidence="6" type="ORF">M409DRAFT_20105</name>
</gene>
<dbReference type="EMBL" id="ML993587">
    <property type="protein sequence ID" value="KAF2169690.1"/>
    <property type="molecule type" value="Genomic_DNA"/>
</dbReference>
<feature type="signal peptide" evidence="4">
    <location>
        <begin position="1"/>
        <end position="19"/>
    </location>
</feature>
<reference evidence="6" key="1">
    <citation type="journal article" date="2020" name="Stud. Mycol.">
        <title>101 Dothideomycetes genomes: a test case for predicting lifestyles and emergence of pathogens.</title>
        <authorList>
            <person name="Haridas S."/>
            <person name="Albert R."/>
            <person name="Binder M."/>
            <person name="Bloem J."/>
            <person name="Labutti K."/>
            <person name="Salamov A."/>
            <person name="Andreopoulos B."/>
            <person name="Baker S."/>
            <person name="Barry K."/>
            <person name="Bills G."/>
            <person name="Bluhm B."/>
            <person name="Cannon C."/>
            <person name="Castanera R."/>
            <person name="Culley D."/>
            <person name="Daum C."/>
            <person name="Ezra D."/>
            <person name="Gonzalez J."/>
            <person name="Henrissat B."/>
            <person name="Kuo A."/>
            <person name="Liang C."/>
            <person name="Lipzen A."/>
            <person name="Lutzoni F."/>
            <person name="Magnuson J."/>
            <person name="Mondo S."/>
            <person name="Nolan M."/>
            <person name="Ohm R."/>
            <person name="Pangilinan J."/>
            <person name="Park H.-J."/>
            <person name="Ramirez L."/>
            <person name="Alfaro M."/>
            <person name="Sun H."/>
            <person name="Tritt A."/>
            <person name="Yoshinaga Y."/>
            <person name="Zwiers L.-H."/>
            <person name="Turgeon B."/>
            <person name="Goodwin S."/>
            <person name="Spatafora J."/>
            <person name="Crous P."/>
            <person name="Grigoriev I."/>
        </authorList>
    </citation>
    <scope>NUCLEOTIDE SEQUENCE</scope>
    <source>
        <strain evidence="6">ATCC 36951</strain>
    </source>
</reference>
<dbReference type="PANTHER" id="PTHR43248:SF25">
    <property type="entry name" value="AB HYDROLASE-1 DOMAIN-CONTAINING PROTEIN-RELATED"/>
    <property type="match status" value="1"/>
</dbReference>
<keyword evidence="7" id="KW-1185">Reference proteome</keyword>
<feature type="transmembrane region" description="Helical" evidence="3">
    <location>
        <begin position="51"/>
        <end position="73"/>
    </location>
</feature>
<organism evidence="6 7">
    <name type="scientific">Zasmidium cellare ATCC 36951</name>
    <dbReference type="NCBI Taxonomy" id="1080233"/>
    <lineage>
        <taxon>Eukaryota</taxon>
        <taxon>Fungi</taxon>
        <taxon>Dikarya</taxon>
        <taxon>Ascomycota</taxon>
        <taxon>Pezizomycotina</taxon>
        <taxon>Dothideomycetes</taxon>
        <taxon>Dothideomycetidae</taxon>
        <taxon>Mycosphaerellales</taxon>
        <taxon>Mycosphaerellaceae</taxon>
        <taxon>Zasmidium</taxon>
    </lineage>
</organism>
<feature type="domain" description="AB hydrolase-1" evidence="5">
    <location>
        <begin position="283"/>
        <end position="628"/>
    </location>
</feature>
<name>A0A6A6CU53_ZASCE</name>
<dbReference type="InterPro" id="IPR029058">
    <property type="entry name" value="AB_hydrolase_fold"/>
</dbReference>
<evidence type="ECO:0000313" key="6">
    <source>
        <dbReference type="EMBL" id="KAF2169690.1"/>
    </source>
</evidence>
<evidence type="ECO:0000256" key="2">
    <source>
        <dbReference type="ARBA" id="ARBA00022801"/>
    </source>
</evidence>
<keyword evidence="3" id="KW-1133">Transmembrane helix</keyword>
<proteinExistence type="inferred from homology"/>
<dbReference type="Proteomes" id="UP000799537">
    <property type="component" value="Unassembled WGS sequence"/>
</dbReference>
<dbReference type="OrthoDB" id="3645743at2759"/>
<dbReference type="Gene3D" id="3.40.50.1820">
    <property type="entry name" value="alpha/beta hydrolase"/>
    <property type="match status" value="1"/>
</dbReference>
<sequence length="658" mass="72975">MPIVGALLLANTIAAFVLALFNAATLDLSHHDRPVPEYLATHGVQVRAQLVLFWCVVPFVYVLVSACEYICLWTNRLNPIWILVSSIVAIGAWVLQIVLWSYCIGGYDDIPGYCPWVYREPWGWYPSWSVASPGGARWAVPTIFILYIIQIAFAALVVNRQRRTCFRKSDMRQSWAGKLEEVDGSNLRSPDDYHHSDFTTALSASTKPKLHWTKCRFTGDEDDGQTKCANMTVPLDWNNPQADQNITIAIARSRCADPETRKGTIFYSLGEPAPALEGVSGLSDLLKSHFDVVTMDPRGMGQSSPLNCTEMGVYCSSDWPSTQEEFDANKQCVRDNVEQCYANDPLIKYMDTRSIARDVEAVRRALDDGKLNFFGPSWGSHLATTYLELFPDNFNAMLLDVVLDHTVPPFETLLGFEQAAQAAFNGFATWCNANETCPLQDQDIQEVTARAMNLASNNASCLLESTWRHLEHHHYGKVADLLSLASDPSTADAPILQHLPACDEELEVMNSSIPVPIDLFAINCHDAPTSDLTLADLTHQKPFLDAAAPTFRSMALLRDDHIACAGFPFAASRNTPHELHFPQRSRLPKVLVVNSLDDMRTPPGGAANVAAQIPGAVFVRTKMVGHTSYGREGSVVTEMVDRYFIEGELPEDESVVDV</sequence>
<protein>
    <recommendedName>
        <fullName evidence="5">AB hydrolase-1 domain-containing protein</fullName>
    </recommendedName>
</protein>
<comment type="similarity">
    <text evidence="1">Belongs to the peptidase S33 family.</text>
</comment>
<dbReference type="GeneID" id="54558509"/>
<feature type="transmembrane region" description="Helical" evidence="3">
    <location>
        <begin position="80"/>
        <end position="102"/>
    </location>
</feature>
<dbReference type="InterPro" id="IPR000073">
    <property type="entry name" value="AB_hydrolase_1"/>
</dbReference>
<evidence type="ECO:0000256" key="1">
    <source>
        <dbReference type="ARBA" id="ARBA00010088"/>
    </source>
</evidence>
<keyword evidence="2" id="KW-0378">Hydrolase</keyword>
<feature type="transmembrane region" description="Helical" evidence="3">
    <location>
        <begin position="138"/>
        <end position="158"/>
    </location>
</feature>
<dbReference type="PANTHER" id="PTHR43248">
    <property type="entry name" value="2-SUCCINYL-6-HYDROXY-2,4-CYCLOHEXADIENE-1-CARBOXYLATE SYNTHASE"/>
    <property type="match status" value="1"/>
</dbReference>
<keyword evidence="3" id="KW-0472">Membrane</keyword>
<dbReference type="Pfam" id="PF00561">
    <property type="entry name" value="Abhydrolase_1"/>
    <property type="match status" value="1"/>
</dbReference>
<dbReference type="GO" id="GO:0016787">
    <property type="term" value="F:hydrolase activity"/>
    <property type="evidence" value="ECO:0007669"/>
    <property type="project" value="UniProtKB-KW"/>
</dbReference>